<gene>
    <name evidence="7" type="ORF">FCM35_KLT19177</name>
</gene>
<dbReference type="PRINTS" id="PR00404">
    <property type="entry name" value="MADSDOMAIN"/>
</dbReference>
<evidence type="ECO:0000259" key="6">
    <source>
        <dbReference type="PROSITE" id="PS50066"/>
    </source>
</evidence>
<keyword evidence="4" id="KW-0804">Transcription</keyword>
<dbReference type="InterPro" id="IPR036879">
    <property type="entry name" value="TF_MADSbox_sf"/>
</dbReference>
<dbReference type="GO" id="GO:0046983">
    <property type="term" value="F:protein dimerization activity"/>
    <property type="evidence" value="ECO:0007669"/>
    <property type="project" value="InterPro"/>
</dbReference>
<comment type="subcellular location">
    <subcellularLocation>
        <location evidence="1">Nucleus</location>
    </subcellularLocation>
</comment>
<dbReference type="Pfam" id="PF00319">
    <property type="entry name" value="SRF-TF"/>
    <property type="match status" value="1"/>
</dbReference>
<dbReference type="EMBL" id="SWLB01000007">
    <property type="protein sequence ID" value="KAF3336591.1"/>
    <property type="molecule type" value="Genomic_DNA"/>
</dbReference>
<dbReference type="AlphaFoldDB" id="A0A833RIQ8"/>
<evidence type="ECO:0000313" key="7">
    <source>
        <dbReference type="EMBL" id="KAF3336591.1"/>
    </source>
</evidence>
<sequence>MAGKNKGPRIIKRKETEYERKERFVKRSKGLLKKAFQLSVLCDIDVALIMYSPTDKLRHFSGYKKPERILQDYIQSLATNPKNQDLEINEEIRQYQNKLVLLQEQAKKLYPNQGISNSIQELMECKRYLGENQLLSRFNISPPNTQGQQLQQLQGGPGPLVRIGIEAPLVAIPQSHEGASPHLQDSRFIAPQENEAVQEEPPMQQGTNDGELWDEFESYLHDMSARL</sequence>
<evidence type="ECO:0000256" key="3">
    <source>
        <dbReference type="ARBA" id="ARBA00023125"/>
    </source>
</evidence>
<reference evidence="7" key="1">
    <citation type="submission" date="2020-01" db="EMBL/GenBank/DDBJ databases">
        <title>Genome sequence of Kobresia littledalei, the first chromosome-level genome in the family Cyperaceae.</title>
        <authorList>
            <person name="Qu G."/>
        </authorList>
    </citation>
    <scope>NUCLEOTIDE SEQUENCE</scope>
    <source>
        <strain evidence="7">C.B.Clarke</strain>
        <tissue evidence="7">Leaf</tissue>
    </source>
</reference>
<dbReference type="PANTHER" id="PTHR48019">
    <property type="entry name" value="SERUM RESPONSE FACTOR HOMOLOG"/>
    <property type="match status" value="1"/>
</dbReference>
<evidence type="ECO:0000313" key="8">
    <source>
        <dbReference type="Proteomes" id="UP000623129"/>
    </source>
</evidence>
<keyword evidence="5" id="KW-0539">Nucleus</keyword>
<dbReference type="OrthoDB" id="720249at2759"/>
<feature type="domain" description="MADS-box" evidence="6">
    <location>
        <begin position="4"/>
        <end position="64"/>
    </location>
</feature>
<evidence type="ECO:0000256" key="2">
    <source>
        <dbReference type="ARBA" id="ARBA00023015"/>
    </source>
</evidence>
<keyword evidence="3" id="KW-0238">DNA-binding</keyword>
<dbReference type="Gene3D" id="3.40.1810.10">
    <property type="entry name" value="Transcription factor, MADS-box"/>
    <property type="match status" value="1"/>
</dbReference>
<keyword evidence="8" id="KW-1185">Reference proteome</keyword>
<organism evidence="7 8">
    <name type="scientific">Carex littledalei</name>
    <dbReference type="NCBI Taxonomy" id="544730"/>
    <lineage>
        <taxon>Eukaryota</taxon>
        <taxon>Viridiplantae</taxon>
        <taxon>Streptophyta</taxon>
        <taxon>Embryophyta</taxon>
        <taxon>Tracheophyta</taxon>
        <taxon>Spermatophyta</taxon>
        <taxon>Magnoliopsida</taxon>
        <taxon>Liliopsida</taxon>
        <taxon>Poales</taxon>
        <taxon>Cyperaceae</taxon>
        <taxon>Cyperoideae</taxon>
        <taxon>Cariceae</taxon>
        <taxon>Carex</taxon>
        <taxon>Carex subgen. Euthyceras</taxon>
    </lineage>
</organism>
<dbReference type="GO" id="GO:0045944">
    <property type="term" value="P:positive regulation of transcription by RNA polymerase II"/>
    <property type="evidence" value="ECO:0007669"/>
    <property type="project" value="InterPro"/>
</dbReference>
<evidence type="ECO:0000256" key="4">
    <source>
        <dbReference type="ARBA" id="ARBA00023163"/>
    </source>
</evidence>
<dbReference type="InterPro" id="IPR033897">
    <property type="entry name" value="SRF-like_MADS-box"/>
</dbReference>
<dbReference type="SUPFAM" id="SSF55455">
    <property type="entry name" value="SRF-like"/>
    <property type="match status" value="1"/>
</dbReference>
<comment type="caution">
    <text evidence="7">The sequence shown here is derived from an EMBL/GenBank/DDBJ whole genome shotgun (WGS) entry which is preliminary data.</text>
</comment>
<evidence type="ECO:0000256" key="1">
    <source>
        <dbReference type="ARBA" id="ARBA00004123"/>
    </source>
</evidence>
<dbReference type="CDD" id="cd00266">
    <property type="entry name" value="MADS_SRF_like"/>
    <property type="match status" value="1"/>
</dbReference>
<protein>
    <submittedName>
        <fullName evidence="7">Agamous-like MADS-box protein AGL14</fullName>
    </submittedName>
</protein>
<dbReference type="SMART" id="SM00432">
    <property type="entry name" value="MADS"/>
    <property type="match status" value="1"/>
</dbReference>
<keyword evidence="2" id="KW-0805">Transcription regulation</keyword>
<proteinExistence type="predicted"/>
<evidence type="ECO:0000256" key="5">
    <source>
        <dbReference type="ARBA" id="ARBA00023242"/>
    </source>
</evidence>
<name>A0A833RIQ8_9POAL</name>
<dbReference type="Proteomes" id="UP000623129">
    <property type="component" value="Unassembled WGS sequence"/>
</dbReference>
<dbReference type="GO" id="GO:0005634">
    <property type="term" value="C:nucleus"/>
    <property type="evidence" value="ECO:0007669"/>
    <property type="project" value="UniProtKB-SubCell"/>
</dbReference>
<dbReference type="PROSITE" id="PS50066">
    <property type="entry name" value="MADS_BOX_2"/>
    <property type="match status" value="1"/>
</dbReference>
<accession>A0A833RIQ8</accession>
<dbReference type="InterPro" id="IPR050142">
    <property type="entry name" value="MADS-box/MEF2_TF"/>
</dbReference>
<dbReference type="InterPro" id="IPR002100">
    <property type="entry name" value="TF_MADSbox"/>
</dbReference>
<dbReference type="GO" id="GO:0000981">
    <property type="term" value="F:DNA-binding transcription factor activity, RNA polymerase II-specific"/>
    <property type="evidence" value="ECO:0007669"/>
    <property type="project" value="InterPro"/>
</dbReference>
<dbReference type="GO" id="GO:0000987">
    <property type="term" value="F:cis-regulatory region sequence-specific DNA binding"/>
    <property type="evidence" value="ECO:0007669"/>
    <property type="project" value="InterPro"/>
</dbReference>